<reference evidence="8" key="1">
    <citation type="submission" date="2015-08" db="EMBL/GenBank/DDBJ databases">
        <title>Genome sequencing project for genomic taxonomy and phylogenomics of Bacillus-like bacteria.</title>
        <authorList>
            <person name="Liu B."/>
            <person name="Wang J."/>
            <person name="Zhu Y."/>
            <person name="Liu G."/>
            <person name="Chen Q."/>
            <person name="Chen Z."/>
            <person name="Lan J."/>
            <person name="Che J."/>
            <person name="Ge C."/>
            <person name="Shi H."/>
            <person name="Pan Z."/>
            <person name="Liu X."/>
        </authorList>
    </citation>
    <scope>NUCLEOTIDE SEQUENCE [LARGE SCALE GENOMIC DNA]</scope>
    <source>
        <strain evidence="8">FJAT-22460</strain>
    </source>
</reference>
<dbReference type="EMBL" id="LIUT01000001">
    <property type="protein sequence ID" value="KOR90735.1"/>
    <property type="molecule type" value="Genomic_DNA"/>
</dbReference>
<comment type="caution">
    <text evidence="7">The sequence shown here is derived from an EMBL/GenBank/DDBJ whole genome shotgun (WGS) entry which is preliminary data.</text>
</comment>
<organism evidence="7 8">
    <name type="scientific">Paenibacillus solani</name>
    <dbReference type="NCBI Taxonomy" id="1705565"/>
    <lineage>
        <taxon>Bacteria</taxon>
        <taxon>Bacillati</taxon>
        <taxon>Bacillota</taxon>
        <taxon>Bacilli</taxon>
        <taxon>Bacillales</taxon>
        <taxon>Paenibacillaceae</taxon>
        <taxon>Paenibacillus</taxon>
    </lineage>
</organism>
<dbReference type="AlphaFoldDB" id="A0A0M1P8T1"/>
<feature type="transmembrane region" description="Helical" evidence="6">
    <location>
        <begin position="66"/>
        <end position="88"/>
    </location>
</feature>
<feature type="transmembrane region" description="Helical" evidence="6">
    <location>
        <begin position="166"/>
        <end position="185"/>
    </location>
</feature>
<feature type="transmembrane region" description="Helical" evidence="6">
    <location>
        <begin position="5"/>
        <end position="28"/>
    </location>
</feature>
<dbReference type="PANTHER" id="PTHR33545">
    <property type="entry name" value="UPF0750 MEMBRANE PROTEIN YITT-RELATED"/>
    <property type="match status" value="1"/>
</dbReference>
<dbReference type="PATRIC" id="fig|1705565.3.peg.4177"/>
<evidence type="ECO:0000313" key="8">
    <source>
        <dbReference type="Proteomes" id="UP000036932"/>
    </source>
</evidence>
<dbReference type="Proteomes" id="UP000036932">
    <property type="component" value="Unassembled WGS sequence"/>
</dbReference>
<gene>
    <name evidence="7" type="ORF">AM231_10905</name>
</gene>
<protein>
    <recommendedName>
        <fullName evidence="9">YitT family protein</fullName>
    </recommendedName>
</protein>
<dbReference type="PANTHER" id="PTHR33545:SF9">
    <property type="entry name" value="UPF0750 MEMBRANE PROTEIN YITE"/>
    <property type="match status" value="1"/>
</dbReference>
<evidence type="ECO:0000256" key="3">
    <source>
        <dbReference type="ARBA" id="ARBA00022692"/>
    </source>
</evidence>
<feature type="transmembrane region" description="Helical" evidence="6">
    <location>
        <begin position="140"/>
        <end position="160"/>
    </location>
</feature>
<evidence type="ECO:0000256" key="2">
    <source>
        <dbReference type="ARBA" id="ARBA00022475"/>
    </source>
</evidence>
<name>A0A0M1P8T1_9BACL</name>
<sequence>MFRRFFLITAGSILQAFAMAVFLFPHAIPSGGGAGIAVILNHAFSIPISIGLWLANFVFLVCTVSYLGSVSAFGTIFVITVTSVSVNFFEVFVEPPFGNVWIDLLFGSVLLGSGVAILIRQRVSNGGIGYVALAIYKYKRINPGTSLFWMNGIIFAFTAYVIDWKIIILAVMCQWLSTRMINWIYQFPSPKSTYKPAWRKK</sequence>
<dbReference type="Pfam" id="PF02588">
    <property type="entry name" value="YitT_membrane"/>
    <property type="match status" value="1"/>
</dbReference>
<evidence type="ECO:0000256" key="5">
    <source>
        <dbReference type="ARBA" id="ARBA00023136"/>
    </source>
</evidence>
<comment type="subcellular location">
    <subcellularLocation>
        <location evidence="1">Cell membrane</location>
        <topology evidence="1">Multi-pass membrane protein</topology>
    </subcellularLocation>
</comment>
<evidence type="ECO:0000256" key="4">
    <source>
        <dbReference type="ARBA" id="ARBA00022989"/>
    </source>
</evidence>
<accession>A0A0M1P8T1</accession>
<dbReference type="InterPro" id="IPR051461">
    <property type="entry name" value="UPF0750_membrane"/>
</dbReference>
<evidence type="ECO:0000256" key="6">
    <source>
        <dbReference type="SAM" id="Phobius"/>
    </source>
</evidence>
<evidence type="ECO:0008006" key="9">
    <source>
        <dbReference type="Google" id="ProtNLM"/>
    </source>
</evidence>
<keyword evidence="4 6" id="KW-1133">Transmembrane helix</keyword>
<dbReference type="InterPro" id="IPR003740">
    <property type="entry name" value="YitT"/>
</dbReference>
<keyword evidence="5 6" id="KW-0472">Membrane</keyword>
<evidence type="ECO:0000313" key="7">
    <source>
        <dbReference type="EMBL" id="KOR90735.1"/>
    </source>
</evidence>
<feature type="transmembrane region" description="Helical" evidence="6">
    <location>
        <begin position="34"/>
        <end position="59"/>
    </location>
</feature>
<proteinExistence type="predicted"/>
<keyword evidence="2" id="KW-1003">Cell membrane</keyword>
<keyword evidence="8" id="KW-1185">Reference proteome</keyword>
<keyword evidence="3 6" id="KW-0812">Transmembrane</keyword>
<evidence type="ECO:0000256" key="1">
    <source>
        <dbReference type="ARBA" id="ARBA00004651"/>
    </source>
</evidence>
<dbReference type="GO" id="GO:0005886">
    <property type="term" value="C:plasma membrane"/>
    <property type="evidence" value="ECO:0007669"/>
    <property type="project" value="UniProtKB-SubCell"/>
</dbReference>
<feature type="transmembrane region" description="Helical" evidence="6">
    <location>
        <begin position="100"/>
        <end position="119"/>
    </location>
</feature>